<dbReference type="RefSeq" id="WP_261340537.1">
    <property type="nucleotide sequence ID" value="NZ_CP042912.1"/>
</dbReference>
<sequence length="41" mass="4685">MSNQTTTPARYRWDGESELATATSVEIYQRYPEEKVTKGSC</sequence>
<accession>A0A5B9P140</accession>
<evidence type="ECO:0000313" key="2">
    <source>
        <dbReference type="Proteomes" id="UP000322214"/>
    </source>
</evidence>
<dbReference type="STRING" id="980251.GCA_001642875_03707"/>
<keyword evidence="2" id="KW-1185">Reference proteome</keyword>
<gene>
    <name evidence="1" type="ORF">MFFC18_00540</name>
</gene>
<name>A0A5B9P140_9BACT</name>
<dbReference type="KEGG" id="mff:MFFC18_00540"/>
<evidence type="ECO:0000313" key="1">
    <source>
        <dbReference type="EMBL" id="QEG20207.1"/>
    </source>
</evidence>
<proteinExistence type="predicted"/>
<reference evidence="1" key="1">
    <citation type="submission" date="2019-08" db="EMBL/GenBank/DDBJ databases">
        <title>Deep-cultivation of Planctomycetes and their phenomic and genomic characterization uncovers novel biology.</title>
        <authorList>
            <person name="Wiegand S."/>
            <person name="Jogler M."/>
            <person name="Boedeker C."/>
            <person name="Pinto D."/>
            <person name="Vollmers J."/>
            <person name="Rivas-Marin E."/>
            <person name="Kohn T."/>
            <person name="Peeters S.H."/>
            <person name="Heuer A."/>
            <person name="Rast P."/>
            <person name="Oberbeckmann S."/>
            <person name="Bunk B."/>
            <person name="Jeske O."/>
            <person name="Meyerdierks A."/>
            <person name="Storesund J.E."/>
            <person name="Kallscheuer N."/>
            <person name="Luecker S."/>
            <person name="Lage O.M."/>
            <person name="Pohl T."/>
            <person name="Merkel B.J."/>
            <person name="Hornburger P."/>
            <person name="Mueller R.-W."/>
            <person name="Bruemmer F."/>
            <person name="Labrenz M."/>
            <person name="Spormann A.M."/>
            <person name="Op den Camp H."/>
            <person name="Overmann J."/>
            <person name="Amann R."/>
            <person name="Jetten M.S.M."/>
            <person name="Mascher T."/>
            <person name="Medema M.H."/>
            <person name="Devos D.P."/>
            <person name="Kaster A.-K."/>
            <person name="Ovreas L."/>
            <person name="Rohde M."/>
            <person name="Galperin M.Y."/>
            <person name="Jogler C."/>
        </authorList>
    </citation>
    <scope>NUCLEOTIDE SEQUENCE [LARGE SCALE GENOMIC DNA]</scope>
    <source>
        <strain evidence="1">FC18</strain>
    </source>
</reference>
<organism evidence="1 2">
    <name type="scientific">Mariniblastus fucicola</name>
    <dbReference type="NCBI Taxonomy" id="980251"/>
    <lineage>
        <taxon>Bacteria</taxon>
        <taxon>Pseudomonadati</taxon>
        <taxon>Planctomycetota</taxon>
        <taxon>Planctomycetia</taxon>
        <taxon>Pirellulales</taxon>
        <taxon>Pirellulaceae</taxon>
        <taxon>Mariniblastus</taxon>
    </lineage>
</organism>
<dbReference type="EMBL" id="CP042912">
    <property type="protein sequence ID" value="QEG20207.1"/>
    <property type="molecule type" value="Genomic_DNA"/>
</dbReference>
<protein>
    <submittedName>
        <fullName evidence="1">Uncharacterized protein</fullName>
    </submittedName>
</protein>
<dbReference type="AlphaFoldDB" id="A0A5B9P140"/>
<dbReference type="Proteomes" id="UP000322214">
    <property type="component" value="Chromosome"/>
</dbReference>